<organism evidence="1">
    <name type="scientific">freshwater metagenome</name>
    <dbReference type="NCBI Taxonomy" id="449393"/>
    <lineage>
        <taxon>unclassified sequences</taxon>
        <taxon>metagenomes</taxon>
        <taxon>ecological metagenomes</taxon>
    </lineage>
</organism>
<dbReference type="CDD" id="cd04647">
    <property type="entry name" value="LbH_MAT_like"/>
    <property type="match status" value="1"/>
</dbReference>
<dbReference type="Gene3D" id="2.160.10.10">
    <property type="entry name" value="Hexapeptide repeat proteins"/>
    <property type="match status" value="1"/>
</dbReference>
<dbReference type="SUPFAM" id="SSF51161">
    <property type="entry name" value="Trimeric LpxA-like enzymes"/>
    <property type="match status" value="1"/>
</dbReference>
<protein>
    <submittedName>
        <fullName evidence="1">Unannotated protein</fullName>
    </submittedName>
</protein>
<dbReference type="Pfam" id="PF00132">
    <property type="entry name" value="Hexapep"/>
    <property type="match status" value="1"/>
</dbReference>
<proteinExistence type="predicted"/>
<dbReference type="EMBL" id="CAFBLQ010000016">
    <property type="protein sequence ID" value="CAB4861300.1"/>
    <property type="molecule type" value="Genomic_DNA"/>
</dbReference>
<name>A0A6J7CU73_9ZZZZ</name>
<dbReference type="InterPro" id="IPR001451">
    <property type="entry name" value="Hexapep"/>
</dbReference>
<dbReference type="InterPro" id="IPR011004">
    <property type="entry name" value="Trimer_LpxA-like_sf"/>
</dbReference>
<dbReference type="PANTHER" id="PTHR23416">
    <property type="entry name" value="SIALIC ACID SYNTHASE-RELATED"/>
    <property type="match status" value="1"/>
</dbReference>
<dbReference type="AlphaFoldDB" id="A0A6J7CU73"/>
<dbReference type="InterPro" id="IPR051159">
    <property type="entry name" value="Hexapeptide_acetyltransf"/>
</dbReference>
<gene>
    <name evidence="1" type="ORF">UFOPK3423_00244</name>
</gene>
<sequence>MSGDVSSWGDLRLWWVKWRWYRRLSLPWNRLRLHREFARRRAFCKWPINGEPLEMLRDGRLEIGEGTLLEPGAWLTGGETGRIRIGAGVFLNQNVMIAAADLVEIGDHCMFGNGCVITDADHRHDRRDLPVTWQGFVSKGPTRIADNVWCGAGVVVTSGVTIGPRCVIGAGSVVTQDIPEGCVAVGAPARVVRTISEASSAP</sequence>
<reference evidence="1" key="1">
    <citation type="submission" date="2020-05" db="EMBL/GenBank/DDBJ databases">
        <authorList>
            <person name="Chiriac C."/>
            <person name="Salcher M."/>
            <person name="Ghai R."/>
            <person name="Kavagutti S V."/>
        </authorList>
    </citation>
    <scope>NUCLEOTIDE SEQUENCE</scope>
</reference>
<dbReference type="PANTHER" id="PTHR23416:SF78">
    <property type="entry name" value="LIPOPOLYSACCHARIDE BIOSYNTHESIS O-ACETYL TRANSFERASE WBBJ-RELATED"/>
    <property type="match status" value="1"/>
</dbReference>
<accession>A0A6J7CU73</accession>
<evidence type="ECO:0000313" key="1">
    <source>
        <dbReference type="EMBL" id="CAB4861300.1"/>
    </source>
</evidence>